<reference evidence="3" key="1">
    <citation type="submission" date="2016-10" db="EMBL/GenBank/DDBJ databases">
        <authorList>
            <person name="Varghese N."/>
            <person name="Submissions S."/>
        </authorList>
    </citation>
    <scope>NUCLEOTIDE SEQUENCE [LARGE SCALE GENOMIC DNA]</scope>
    <source>
        <strain evidence="3">BL36</strain>
    </source>
</reference>
<dbReference type="AlphaFoldDB" id="A0A1I4MER1"/>
<keyword evidence="1" id="KW-0472">Membrane</keyword>
<gene>
    <name evidence="2" type="ORF">SAMN05192568_1016103</name>
</gene>
<feature type="transmembrane region" description="Helical" evidence="1">
    <location>
        <begin position="59"/>
        <end position="77"/>
    </location>
</feature>
<feature type="transmembrane region" description="Helical" evidence="1">
    <location>
        <begin position="117"/>
        <end position="137"/>
    </location>
</feature>
<feature type="transmembrane region" description="Helical" evidence="1">
    <location>
        <begin position="84"/>
        <end position="105"/>
    </location>
</feature>
<keyword evidence="1" id="KW-0812">Transmembrane</keyword>
<evidence type="ECO:0000313" key="3">
    <source>
        <dbReference type="Proteomes" id="UP000199048"/>
    </source>
</evidence>
<feature type="transmembrane region" description="Helical" evidence="1">
    <location>
        <begin position="289"/>
        <end position="307"/>
    </location>
</feature>
<accession>A0A1I4MER1</accession>
<dbReference type="EMBL" id="FOTK01000016">
    <property type="protein sequence ID" value="SFM01758.1"/>
    <property type="molecule type" value="Genomic_DNA"/>
</dbReference>
<dbReference type="STRING" id="582667.SAMN05192568_1016103"/>
<feature type="transmembrane region" description="Helical" evidence="1">
    <location>
        <begin position="21"/>
        <end position="47"/>
    </location>
</feature>
<sequence>MIRSLLSSAPNGTLSLRAPRIAAPVAFAAAWPYLFVLAQTIALLMVIKLSRVIDERNTFHSIVLPLMLAAAMLRRTYAPSDKAAVRLLQLIGVISGAYALVHYPLFPVVEQGSKAMVALWAIMVLWVAAVASGILCLRWPSLGVVGATYLVWSKHAVMRVTGLWHGHVIDVLPLAEVSFCLLAGLAILALTERLSARPSVSGPAKSDIATASALFAKVLIAAAISIHLGNYYSSFLAKVMLDAGPTSWLLANDPGKLFSVGLDNNHVFYASWSWLVAGMRAILSQAGPVTNALILLGQGAALVGILMPRRWLVILLLGFDAMHLSIVVVMGANFAPWILLNLAIGAVVISRYYQRPPLLVGLFSVLFILTDNSFMTQARLGWYDTAANNKMYFQAVDKDGGRHYVPTNFFTFYSYPFAHMAYGSPDAETAFALDNPNGGTQVYRKVLASLTCDVPVLTSRDGAGQDLAKNEIDRPAVDAYVRGYHRLVSRIADTLGAFPHAFYPHHFFVPLQHGMSFDGVPLKDIVAYIYRRESVCLSLQDGVPVRRLVSEAEHRIDLKP</sequence>
<feature type="transmembrane region" description="Helical" evidence="1">
    <location>
        <begin position="211"/>
        <end position="232"/>
    </location>
</feature>
<evidence type="ECO:0000256" key="1">
    <source>
        <dbReference type="SAM" id="Phobius"/>
    </source>
</evidence>
<keyword evidence="1" id="KW-1133">Transmembrane helix</keyword>
<proteinExistence type="predicted"/>
<dbReference type="Proteomes" id="UP000199048">
    <property type="component" value="Unassembled WGS sequence"/>
</dbReference>
<feature type="transmembrane region" description="Helical" evidence="1">
    <location>
        <begin position="171"/>
        <end position="190"/>
    </location>
</feature>
<dbReference type="OrthoDB" id="7605002at2"/>
<evidence type="ECO:0000313" key="2">
    <source>
        <dbReference type="EMBL" id="SFM01758.1"/>
    </source>
</evidence>
<feature type="transmembrane region" description="Helical" evidence="1">
    <location>
        <begin position="314"/>
        <end position="340"/>
    </location>
</feature>
<protein>
    <submittedName>
        <fullName evidence="2">Uncharacterized protein</fullName>
    </submittedName>
</protein>
<name>A0A1I4MER1_9HYPH</name>
<organism evidence="2 3">
    <name type="scientific">Methylobacterium pseudosasicola</name>
    <dbReference type="NCBI Taxonomy" id="582667"/>
    <lineage>
        <taxon>Bacteria</taxon>
        <taxon>Pseudomonadati</taxon>
        <taxon>Pseudomonadota</taxon>
        <taxon>Alphaproteobacteria</taxon>
        <taxon>Hyphomicrobiales</taxon>
        <taxon>Methylobacteriaceae</taxon>
        <taxon>Methylobacterium</taxon>
    </lineage>
</organism>
<keyword evidence="3" id="KW-1185">Reference proteome</keyword>